<dbReference type="AlphaFoldDB" id="A0A4U6SSL1"/>
<reference evidence="2" key="1">
    <citation type="submission" date="2019-03" db="EMBL/GenBank/DDBJ databases">
        <title>WGS assembly of Setaria viridis.</title>
        <authorList>
            <person name="Huang P."/>
            <person name="Jenkins J."/>
            <person name="Grimwood J."/>
            <person name="Barry K."/>
            <person name="Healey A."/>
            <person name="Mamidi S."/>
            <person name="Sreedasyam A."/>
            <person name="Shu S."/>
            <person name="Feldman M."/>
            <person name="Wu J."/>
            <person name="Yu Y."/>
            <person name="Chen C."/>
            <person name="Johnson J."/>
            <person name="Rokhsar D."/>
            <person name="Baxter I."/>
            <person name="Schmutz J."/>
            <person name="Brutnell T."/>
            <person name="Kellogg E."/>
        </authorList>
    </citation>
    <scope>NUCLEOTIDE SEQUENCE [LARGE SCALE GENOMIC DNA]</scope>
</reference>
<feature type="chain" id="PRO_5020883675" evidence="1">
    <location>
        <begin position="30"/>
        <end position="50"/>
    </location>
</feature>
<dbReference type="Proteomes" id="UP000298652">
    <property type="component" value="Chromosome 9"/>
</dbReference>
<accession>A0A4U6SSL1</accession>
<keyword evidence="1" id="KW-0732">Signal</keyword>
<evidence type="ECO:0000313" key="3">
    <source>
        <dbReference type="Proteomes" id="UP000298652"/>
    </source>
</evidence>
<keyword evidence="3" id="KW-1185">Reference proteome</keyword>
<sequence length="50" mass="5694">MHQSFYSRRPRSLTWIVFFSVSLSVFAAAQSRHACSKRLTSPCCRAAAWS</sequence>
<protein>
    <submittedName>
        <fullName evidence="2">Uncharacterized protein</fullName>
    </submittedName>
</protein>
<dbReference type="Gramene" id="TKV91540">
    <property type="protein sequence ID" value="TKV91540"/>
    <property type="gene ID" value="SEVIR_9G103233v2"/>
</dbReference>
<evidence type="ECO:0000313" key="2">
    <source>
        <dbReference type="EMBL" id="TKV91540.1"/>
    </source>
</evidence>
<name>A0A4U6SSL1_SETVI</name>
<evidence type="ECO:0000256" key="1">
    <source>
        <dbReference type="SAM" id="SignalP"/>
    </source>
</evidence>
<organism evidence="2 3">
    <name type="scientific">Setaria viridis</name>
    <name type="common">Green bristlegrass</name>
    <name type="synonym">Setaria italica subsp. viridis</name>
    <dbReference type="NCBI Taxonomy" id="4556"/>
    <lineage>
        <taxon>Eukaryota</taxon>
        <taxon>Viridiplantae</taxon>
        <taxon>Streptophyta</taxon>
        <taxon>Embryophyta</taxon>
        <taxon>Tracheophyta</taxon>
        <taxon>Spermatophyta</taxon>
        <taxon>Magnoliopsida</taxon>
        <taxon>Liliopsida</taxon>
        <taxon>Poales</taxon>
        <taxon>Poaceae</taxon>
        <taxon>PACMAD clade</taxon>
        <taxon>Panicoideae</taxon>
        <taxon>Panicodae</taxon>
        <taxon>Paniceae</taxon>
        <taxon>Cenchrinae</taxon>
        <taxon>Setaria</taxon>
    </lineage>
</organism>
<proteinExistence type="predicted"/>
<feature type="signal peptide" evidence="1">
    <location>
        <begin position="1"/>
        <end position="29"/>
    </location>
</feature>
<dbReference type="EMBL" id="CM016560">
    <property type="protein sequence ID" value="TKV91540.1"/>
    <property type="molecule type" value="Genomic_DNA"/>
</dbReference>
<gene>
    <name evidence="2" type="ORF">SEVIR_9G103233v2</name>
</gene>